<dbReference type="Proteomes" id="UP000033070">
    <property type="component" value="Chromosome"/>
</dbReference>
<dbReference type="KEGG" id="fam:OYT1_ch2270"/>
<dbReference type="InterPro" id="IPR009752">
    <property type="entry name" value="Phage_Mu_GpJ"/>
</dbReference>
<name>A0A2Z6GDY7_9PROT</name>
<protein>
    <recommendedName>
        <fullName evidence="3">Mu-like prophage protein gp36</fullName>
    </recommendedName>
</protein>
<dbReference type="OrthoDB" id="9180006at2"/>
<dbReference type="STRING" id="1188319.OYT1_01587"/>
<evidence type="ECO:0000313" key="2">
    <source>
        <dbReference type="Proteomes" id="UP000033070"/>
    </source>
</evidence>
<evidence type="ECO:0008006" key="3">
    <source>
        <dbReference type="Google" id="ProtNLM"/>
    </source>
</evidence>
<sequence>MPFATRSDLLARSNARRLAQLAVPADVQMPPVDALRVAIEGGDLSALTSEEHASITLALSAIDGALVDAAELLVSYRIPATSSSPLIARLCSTIAMHYLQGAERMTDDVKNAYEAAVATLKAHAEGKLNLLPVSVAEAALPEDQVIFSSSPRRYGSTVPDSGW</sequence>
<dbReference type="AlphaFoldDB" id="A0A2Z6GDY7"/>
<dbReference type="RefSeq" id="WP_062626754.1">
    <property type="nucleotide sequence ID" value="NZ_AP018738.1"/>
</dbReference>
<proteinExistence type="predicted"/>
<evidence type="ECO:0000313" key="1">
    <source>
        <dbReference type="EMBL" id="BBE51786.1"/>
    </source>
</evidence>
<organism evidence="1 2">
    <name type="scientific">Ferriphaselus amnicola</name>
    <dbReference type="NCBI Taxonomy" id="1188319"/>
    <lineage>
        <taxon>Bacteria</taxon>
        <taxon>Pseudomonadati</taxon>
        <taxon>Pseudomonadota</taxon>
        <taxon>Betaproteobacteria</taxon>
        <taxon>Nitrosomonadales</taxon>
        <taxon>Gallionellaceae</taxon>
        <taxon>Ferriphaselus</taxon>
    </lineage>
</organism>
<reference evidence="1 2" key="1">
    <citation type="submission" date="2018-06" db="EMBL/GenBank/DDBJ databases">
        <title>OYT1 Genome Sequencing.</title>
        <authorList>
            <person name="Kato S."/>
            <person name="Itoh T."/>
            <person name="Ohkuma M."/>
        </authorList>
    </citation>
    <scope>NUCLEOTIDE SEQUENCE [LARGE SCALE GENOMIC DNA]</scope>
    <source>
        <strain evidence="1 2">OYT1</strain>
    </source>
</reference>
<keyword evidence="2" id="KW-1185">Reference proteome</keyword>
<dbReference type="EMBL" id="AP018738">
    <property type="protein sequence ID" value="BBE51786.1"/>
    <property type="molecule type" value="Genomic_DNA"/>
</dbReference>
<dbReference type="Pfam" id="PF07030">
    <property type="entry name" value="Phage_Mu_Gp36"/>
    <property type="match status" value="1"/>
</dbReference>
<accession>A0A2Z6GDY7</accession>
<gene>
    <name evidence="1" type="ORF">OYT1_ch2270</name>
</gene>